<sequence length="131" mass="15213">MKKLFLVLVIICFSCTEKTSLTERKIRFSQLTQPQDNIYIELLSYYSASNEKELNFYVVKNIYNNDTLYVVDKDNLPIADFIKNYDGVENTAIVLQRGKLKSKSEYIINIPSDCNLSNKPLYLGELIRLID</sequence>
<dbReference type="RefSeq" id="WP_146939948.1">
    <property type="nucleotide sequence ID" value="NZ_BJYJ01000002.1"/>
</dbReference>
<evidence type="ECO:0008006" key="3">
    <source>
        <dbReference type="Google" id="ProtNLM"/>
    </source>
</evidence>
<dbReference type="Proteomes" id="UP000321863">
    <property type="component" value="Unassembled WGS sequence"/>
</dbReference>
<keyword evidence="2" id="KW-1185">Reference proteome</keyword>
<dbReference type="AlphaFoldDB" id="A0A511YIV1"/>
<organism evidence="1 2">
    <name type="scientific">Chryseobacterium hagamense</name>
    <dbReference type="NCBI Taxonomy" id="395935"/>
    <lineage>
        <taxon>Bacteria</taxon>
        <taxon>Pseudomonadati</taxon>
        <taxon>Bacteroidota</taxon>
        <taxon>Flavobacteriia</taxon>
        <taxon>Flavobacteriales</taxon>
        <taxon>Weeksellaceae</taxon>
        <taxon>Chryseobacterium group</taxon>
        <taxon>Chryseobacterium</taxon>
    </lineage>
</organism>
<reference evidence="1 2" key="1">
    <citation type="submission" date="2019-07" db="EMBL/GenBank/DDBJ databases">
        <title>Whole genome shotgun sequence of Chryseobacterium hagamense NBRC 105253.</title>
        <authorList>
            <person name="Hosoyama A."/>
            <person name="Uohara A."/>
            <person name="Ohji S."/>
            <person name="Ichikawa N."/>
        </authorList>
    </citation>
    <scope>NUCLEOTIDE SEQUENCE [LARGE SCALE GENOMIC DNA]</scope>
    <source>
        <strain evidence="1 2">NBRC 105253</strain>
    </source>
</reference>
<gene>
    <name evidence="1" type="ORF">CHA01nite_08160</name>
</gene>
<dbReference type="OrthoDB" id="1261291at2"/>
<proteinExistence type="predicted"/>
<name>A0A511YIV1_9FLAO</name>
<comment type="caution">
    <text evidence="1">The sequence shown here is derived from an EMBL/GenBank/DDBJ whole genome shotgun (WGS) entry which is preliminary data.</text>
</comment>
<accession>A0A511YIV1</accession>
<protein>
    <recommendedName>
        <fullName evidence="3">Lipoprotein</fullName>
    </recommendedName>
</protein>
<evidence type="ECO:0000313" key="1">
    <source>
        <dbReference type="EMBL" id="GEN75076.1"/>
    </source>
</evidence>
<dbReference type="EMBL" id="BJYJ01000002">
    <property type="protein sequence ID" value="GEN75076.1"/>
    <property type="molecule type" value="Genomic_DNA"/>
</dbReference>
<evidence type="ECO:0000313" key="2">
    <source>
        <dbReference type="Proteomes" id="UP000321863"/>
    </source>
</evidence>